<dbReference type="CDD" id="cd02573">
    <property type="entry name" value="PseudoU_synth_EcTruB"/>
    <property type="match status" value="1"/>
</dbReference>
<evidence type="ECO:0000256" key="2">
    <source>
        <dbReference type="ARBA" id="ARBA00005642"/>
    </source>
</evidence>
<comment type="similarity">
    <text evidence="2 5">Belongs to the pseudouridine synthase TruB family. Type 1 subfamily.</text>
</comment>
<reference evidence="8 9" key="1">
    <citation type="submission" date="2017-02" db="EMBL/GenBank/DDBJ databases">
        <authorList>
            <person name="Peterson S.W."/>
        </authorList>
    </citation>
    <scope>NUCLEOTIDE SEQUENCE [LARGE SCALE GENOMIC DNA]</scope>
    <source>
        <strain evidence="8 9">ATCC 17233</strain>
    </source>
</reference>
<dbReference type="OrthoDB" id="9802309at2"/>
<dbReference type="Proteomes" id="UP000189857">
    <property type="component" value="Unassembled WGS sequence"/>
</dbReference>
<evidence type="ECO:0000259" key="7">
    <source>
        <dbReference type="Pfam" id="PF16198"/>
    </source>
</evidence>
<dbReference type="Pfam" id="PF01509">
    <property type="entry name" value="TruB_N"/>
    <property type="match status" value="1"/>
</dbReference>
<evidence type="ECO:0000256" key="5">
    <source>
        <dbReference type="HAMAP-Rule" id="MF_01080"/>
    </source>
</evidence>
<dbReference type="Pfam" id="PF16198">
    <property type="entry name" value="TruB_C_2"/>
    <property type="match status" value="1"/>
</dbReference>
<comment type="function">
    <text evidence="5">Responsible for synthesis of pseudouridine from uracil-55 in the psi GC loop of transfer RNAs.</text>
</comment>
<dbReference type="GO" id="GO:1990481">
    <property type="term" value="P:mRNA pseudouridine synthesis"/>
    <property type="evidence" value="ECO:0007669"/>
    <property type="project" value="TreeGrafter"/>
</dbReference>
<dbReference type="GO" id="GO:0031119">
    <property type="term" value="P:tRNA pseudouridine synthesis"/>
    <property type="evidence" value="ECO:0007669"/>
    <property type="project" value="UniProtKB-UniRule"/>
</dbReference>
<keyword evidence="9" id="KW-1185">Reference proteome</keyword>
<evidence type="ECO:0000259" key="6">
    <source>
        <dbReference type="Pfam" id="PF01509"/>
    </source>
</evidence>
<evidence type="ECO:0000313" key="9">
    <source>
        <dbReference type="Proteomes" id="UP000189857"/>
    </source>
</evidence>
<accession>A0A1T4MEU2</accession>
<evidence type="ECO:0000256" key="3">
    <source>
        <dbReference type="ARBA" id="ARBA00022694"/>
    </source>
</evidence>
<feature type="active site" description="Nucleophile" evidence="5">
    <location>
        <position position="39"/>
    </location>
</feature>
<protein>
    <recommendedName>
        <fullName evidence="5">tRNA pseudouridine synthase B</fullName>
        <ecNumber evidence="5">5.4.99.25</ecNumber>
    </recommendedName>
    <alternativeName>
        <fullName evidence="5">tRNA pseudouridine(55) synthase</fullName>
        <shortName evidence="5">Psi55 synthase</shortName>
    </alternativeName>
    <alternativeName>
        <fullName evidence="5">tRNA pseudouridylate synthase</fullName>
    </alternativeName>
    <alternativeName>
        <fullName evidence="5">tRNA-uridine isomerase</fullName>
    </alternativeName>
</protein>
<evidence type="ECO:0000256" key="4">
    <source>
        <dbReference type="ARBA" id="ARBA00023235"/>
    </source>
</evidence>
<feature type="domain" description="tRNA pseudouridylate synthase B C-terminal" evidence="7">
    <location>
        <begin position="173"/>
        <end position="231"/>
    </location>
</feature>
<dbReference type="PANTHER" id="PTHR13767">
    <property type="entry name" value="TRNA-PSEUDOURIDINE SYNTHASE"/>
    <property type="match status" value="1"/>
</dbReference>
<comment type="catalytic activity">
    <reaction evidence="1 5">
        <text>uridine(55) in tRNA = pseudouridine(55) in tRNA</text>
        <dbReference type="Rhea" id="RHEA:42532"/>
        <dbReference type="Rhea" id="RHEA-COMP:10101"/>
        <dbReference type="Rhea" id="RHEA-COMP:10102"/>
        <dbReference type="ChEBI" id="CHEBI:65314"/>
        <dbReference type="ChEBI" id="CHEBI:65315"/>
        <dbReference type="EC" id="5.4.99.25"/>
    </reaction>
</comment>
<dbReference type="NCBIfam" id="TIGR00431">
    <property type="entry name" value="TruB"/>
    <property type="match status" value="1"/>
</dbReference>
<dbReference type="GO" id="GO:0003723">
    <property type="term" value="F:RNA binding"/>
    <property type="evidence" value="ECO:0007669"/>
    <property type="project" value="InterPro"/>
</dbReference>
<evidence type="ECO:0000256" key="1">
    <source>
        <dbReference type="ARBA" id="ARBA00000385"/>
    </source>
</evidence>
<dbReference type="Gene3D" id="3.30.2350.10">
    <property type="entry name" value="Pseudouridine synthase"/>
    <property type="match status" value="1"/>
</dbReference>
<proteinExistence type="inferred from homology"/>
<dbReference type="RefSeq" id="WP_078787033.1">
    <property type="nucleotide sequence ID" value="NZ_CACZYW010000013.1"/>
</dbReference>
<feature type="domain" description="Pseudouridine synthase II N-terminal" evidence="6">
    <location>
        <begin position="24"/>
        <end position="172"/>
    </location>
</feature>
<gene>
    <name evidence="5" type="primary">truB</name>
    <name evidence="8" type="ORF">SAMN02745110_01187</name>
</gene>
<dbReference type="InterPro" id="IPR002501">
    <property type="entry name" value="PsdUridine_synth_N"/>
</dbReference>
<dbReference type="SUPFAM" id="SSF55120">
    <property type="entry name" value="Pseudouridine synthase"/>
    <property type="match status" value="1"/>
</dbReference>
<sequence>MINGVLNIYKEQDFTSFDVVAKLRGILHQKKIGHTGTLDPLAEGVLVVCLGNATKLCEMLTSDTKEYEAVLKLGECSDTDDIAGEIISNEGYIVPDEDTIRDAVMSFVGKSMQIPPKYAAIKVDGKKLYEYAREGKEVPRFERPVEIFNIDIHEIDFPFVRFTVKCSKGTYIRSLCRDIGDKLGTGGLMFSLLRRQTGRFLLENSLKLHEVEELMNEGTIEKAVLPMDSLLLDYPSANIKDDFMKYLLNGNKLHEDYLDISEEDREKILLGEIFRVYMNGNLAALYRYDRESGMMKSYKMFLA</sequence>
<dbReference type="HAMAP" id="MF_01080">
    <property type="entry name" value="TruB_bact"/>
    <property type="match status" value="1"/>
</dbReference>
<keyword evidence="4 5" id="KW-0413">Isomerase</keyword>
<dbReference type="PANTHER" id="PTHR13767:SF2">
    <property type="entry name" value="PSEUDOURIDYLATE SYNTHASE TRUB1"/>
    <property type="match status" value="1"/>
</dbReference>
<dbReference type="InterPro" id="IPR014780">
    <property type="entry name" value="tRNA_psdUridine_synth_TruB"/>
</dbReference>
<dbReference type="InterPro" id="IPR032819">
    <property type="entry name" value="TruB_C"/>
</dbReference>
<dbReference type="GO" id="GO:0160148">
    <property type="term" value="F:tRNA pseudouridine(55) synthase activity"/>
    <property type="evidence" value="ECO:0007669"/>
    <property type="project" value="UniProtKB-EC"/>
</dbReference>
<dbReference type="AlphaFoldDB" id="A0A1T4MEU2"/>
<organism evidence="8 9">
    <name type="scientific">Eubacterium ruminantium</name>
    <dbReference type="NCBI Taxonomy" id="42322"/>
    <lineage>
        <taxon>Bacteria</taxon>
        <taxon>Bacillati</taxon>
        <taxon>Bacillota</taxon>
        <taxon>Clostridia</taxon>
        <taxon>Eubacteriales</taxon>
        <taxon>Eubacteriaceae</taxon>
        <taxon>Eubacterium</taxon>
    </lineage>
</organism>
<dbReference type="EC" id="5.4.99.25" evidence="5"/>
<dbReference type="InterPro" id="IPR020103">
    <property type="entry name" value="PsdUridine_synth_cat_dom_sf"/>
</dbReference>
<evidence type="ECO:0000313" key="8">
    <source>
        <dbReference type="EMBL" id="SJZ65395.1"/>
    </source>
</evidence>
<keyword evidence="3 5" id="KW-0819">tRNA processing</keyword>
<name>A0A1T4MEU2_9FIRM</name>
<dbReference type="EMBL" id="FUXA01000007">
    <property type="protein sequence ID" value="SJZ65395.1"/>
    <property type="molecule type" value="Genomic_DNA"/>
</dbReference>